<dbReference type="EMBL" id="JAENHL010000006">
    <property type="protein sequence ID" value="MBK1866796.1"/>
    <property type="molecule type" value="Genomic_DNA"/>
</dbReference>
<proteinExistence type="predicted"/>
<keyword evidence="2" id="KW-1185">Reference proteome</keyword>
<organism evidence="1 2">
    <name type="scientific">Taklimakanibacter albus</name>
    <dbReference type="NCBI Taxonomy" id="2800327"/>
    <lineage>
        <taxon>Bacteria</taxon>
        <taxon>Pseudomonadati</taxon>
        <taxon>Pseudomonadota</taxon>
        <taxon>Alphaproteobacteria</taxon>
        <taxon>Hyphomicrobiales</taxon>
        <taxon>Aestuariivirgaceae</taxon>
        <taxon>Taklimakanibacter</taxon>
    </lineage>
</organism>
<protein>
    <submittedName>
        <fullName evidence="1">Uncharacterized protein</fullName>
    </submittedName>
</protein>
<evidence type="ECO:0000313" key="1">
    <source>
        <dbReference type="EMBL" id="MBK1866796.1"/>
    </source>
</evidence>
<reference evidence="1" key="1">
    <citation type="submission" date="2021-01" db="EMBL/GenBank/DDBJ databases">
        <authorList>
            <person name="Sun Q."/>
        </authorList>
    </citation>
    <scope>NUCLEOTIDE SEQUENCE</scope>
    <source>
        <strain evidence="1">YIM B02566</strain>
    </source>
</reference>
<dbReference type="Proteomes" id="UP000616151">
    <property type="component" value="Unassembled WGS sequence"/>
</dbReference>
<evidence type="ECO:0000313" key="2">
    <source>
        <dbReference type="Proteomes" id="UP000616151"/>
    </source>
</evidence>
<name>A0ACC5R2V5_9HYPH</name>
<gene>
    <name evidence="1" type="ORF">JHL16_10565</name>
</gene>
<sequence length="53" mass="6123">MFHLKFWKVLSDVAAAQCNARVYSVTFLLERRKGEHEHGESQETSGGDERQSR</sequence>
<comment type="caution">
    <text evidence="1">The sequence shown here is derived from an EMBL/GenBank/DDBJ whole genome shotgun (WGS) entry which is preliminary data.</text>
</comment>
<accession>A0ACC5R2V5</accession>